<dbReference type="InterPro" id="IPR005467">
    <property type="entry name" value="His_kinase_dom"/>
</dbReference>
<evidence type="ECO:0000256" key="5">
    <source>
        <dbReference type="ARBA" id="ARBA00022553"/>
    </source>
</evidence>
<dbReference type="EC" id="2.7.13.3" evidence="3"/>
<proteinExistence type="predicted"/>
<dbReference type="AlphaFoldDB" id="A0A1I7NPF7"/>
<dbReference type="RefSeq" id="WP_139232583.1">
    <property type="nucleotide sequence ID" value="NZ_FPCK01000002.1"/>
</dbReference>
<keyword evidence="4" id="KW-1003">Cell membrane</keyword>
<dbReference type="InterPro" id="IPR036890">
    <property type="entry name" value="HATPase_C_sf"/>
</dbReference>
<feature type="transmembrane region" description="Helical" evidence="14">
    <location>
        <begin position="272"/>
        <end position="294"/>
    </location>
</feature>
<dbReference type="STRING" id="429728.SAMN05216456_2554"/>
<dbReference type="GO" id="GO:0005524">
    <property type="term" value="F:ATP binding"/>
    <property type="evidence" value="ECO:0007669"/>
    <property type="project" value="UniProtKB-KW"/>
</dbReference>
<evidence type="ECO:0000256" key="6">
    <source>
        <dbReference type="ARBA" id="ARBA00022679"/>
    </source>
</evidence>
<dbReference type="GO" id="GO:0005886">
    <property type="term" value="C:plasma membrane"/>
    <property type="evidence" value="ECO:0007669"/>
    <property type="project" value="UniProtKB-SubCell"/>
</dbReference>
<dbReference type="Pfam" id="PF02743">
    <property type="entry name" value="dCache_1"/>
    <property type="match status" value="1"/>
</dbReference>
<dbReference type="Pfam" id="PF07568">
    <property type="entry name" value="HisKA_2"/>
    <property type="match status" value="1"/>
</dbReference>
<dbReference type="PANTHER" id="PTHR41523">
    <property type="entry name" value="TWO-COMPONENT SYSTEM SENSOR PROTEIN"/>
    <property type="match status" value="1"/>
</dbReference>
<accession>A0A1I7NPF7</accession>
<dbReference type="InterPro" id="IPR011495">
    <property type="entry name" value="Sig_transdc_His_kin_sub2_dim/P"/>
</dbReference>
<evidence type="ECO:0000313" key="16">
    <source>
        <dbReference type="EMBL" id="SFV36567.1"/>
    </source>
</evidence>
<dbReference type="InterPro" id="IPR033479">
    <property type="entry name" value="dCache_1"/>
</dbReference>
<dbReference type="CDD" id="cd12915">
    <property type="entry name" value="PDC2_DGC_like"/>
    <property type="match status" value="1"/>
</dbReference>
<evidence type="ECO:0000256" key="3">
    <source>
        <dbReference type="ARBA" id="ARBA00012438"/>
    </source>
</evidence>
<keyword evidence="8" id="KW-0547">Nucleotide-binding</keyword>
<evidence type="ECO:0000256" key="8">
    <source>
        <dbReference type="ARBA" id="ARBA00022741"/>
    </source>
</evidence>
<dbReference type="PANTHER" id="PTHR41523:SF8">
    <property type="entry name" value="ETHYLENE RESPONSE SENSOR PROTEIN"/>
    <property type="match status" value="1"/>
</dbReference>
<dbReference type="GO" id="GO:0004673">
    <property type="term" value="F:protein histidine kinase activity"/>
    <property type="evidence" value="ECO:0007669"/>
    <property type="project" value="UniProtKB-EC"/>
</dbReference>
<evidence type="ECO:0000256" key="2">
    <source>
        <dbReference type="ARBA" id="ARBA00004651"/>
    </source>
</evidence>
<feature type="domain" description="Histidine kinase" evidence="15">
    <location>
        <begin position="320"/>
        <end position="502"/>
    </location>
</feature>
<dbReference type="Proteomes" id="UP000199074">
    <property type="component" value="Unassembled WGS sequence"/>
</dbReference>
<keyword evidence="13" id="KW-0175">Coiled coil</keyword>
<evidence type="ECO:0000256" key="7">
    <source>
        <dbReference type="ARBA" id="ARBA00022692"/>
    </source>
</evidence>
<keyword evidence="6" id="KW-0808">Transferase</keyword>
<keyword evidence="17" id="KW-1185">Reference proteome</keyword>
<dbReference type="EMBL" id="FPCK01000002">
    <property type="protein sequence ID" value="SFV36567.1"/>
    <property type="molecule type" value="Genomic_DNA"/>
</dbReference>
<reference evidence="16 17" key="1">
    <citation type="submission" date="2016-10" db="EMBL/GenBank/DDBJ databases">
        <authorList>
            <person name="de Groot N.N."/>
        </authorList>
    </citation>
    <scope>NUCLEOTIDE SEQUENCE [LARGE SCALE GENOMIC DNA]</scope>
    <source>
        <strain evidence="16 17">IPL20</strain>
    </source>
</reference>
<evidence type="ECO:0000313" key="17">
    <source>
        <dbReference type="Proteomes" id="UP000199074"/>
    </source>
</evidence>
<keyword evidence="9 16" id="KW-0418">Kinase</keyword>
<name>A0A1I7NPF7_9HYPH</name>
<dbReference type="OrthoDB" id="9767435at2"/>
<feature type="transmembrane region" description="Helical" evidence="14">
    <location>
        <begin position="6"/>
        <end position="30"/>
    </location>
</feature>
<feature type="coiled-coil region" evidence="13">
    <location>
        <begin position="293"/>
        <end position="320"/>
    </location>
</feature>
<evidence type="ECO:0000256" key="11">
    <source>
        <dbReference type="ARBA" id="ARBA00022989"/>
    </source>
</evidence>
<keyword evidence="5" id="KW-0597">Phosphoprotein</keyword>
<dbReference type="Gene3D" id="3.30.450.20">
    <property type="entry name" value="PAS domain"/>
    <property type="match status" value="2"/>
</dbReference>
<sequence>MGEARAIRLTIGLMLTAFVLFVSLLAYFVLQGAGETRTRLEERSRAAVQVVSTNMFWVAELANQTLRRVDAALGPSLAGNSESIEAVLEGLPRVAQIYVLDAQARTIFSTVAGASLVSVADRDYFAALRDGAAFYTSPRLISRLTEDPIFVFSKRIERAGRFSGAIIISFSESLLSDLRNTLDLPEGSAISIAREDGLHMGRSPPSNADIDLNQSPLFSIYLPQADSGTYLATSVIDGVERIVSYARVSGTRIVATASLATAPSWSEFRMAVLALLLIVSPVLIGLFIGCWWILNLLKRLADRNEQLEELNELNTMLFREIHHRIKNNLASVQTLVRMHDLPQDTKRDLESRFAAMAAMHEHIYKHDRYEDIAAADFIPAVLCKVLEAYGSTAEVAFDIADVAVDRDHATPLALLLSELVTNSCKYAFSDGRAGKISVSLKTLREGRATLTFRDNGPGLSQPAGTTSMGMRIIRGAVTQMGGTFQFQSDQGLTFHATLDLHPERAPQG</sequence>
<keyword evidence="7 14" id="KW-0812">Transmembrane</keyword>
<evidence type="ECO:0000256" key="1">
    <source>
        <dbReference type="ARBA" id="ARBA00000085"/>
    </source>
</evidence>
<keyword evidence="10" id="KW-0067">ATP-binding</keyword>
<keyword evidence="12 14" id="KW-0472">Membrane</keyword>
<dbReference type="InterPro" id="IPR003594">
    <property type="entry name" value="HATPase_dom"/>
</dbReference>
<organism evidence="16 17">
    <name type="scientific">Devosia crocina</name>
    <dbReference type="NCBI Taxonomy" id="429728"/>
    <lineage>
        <taxon>Bacteria</taxon>
        <taxon>Pseudomonadati</taxon>
        <taxon>Pseudomonadota</taxon>
        <taxon>Alphaproteobacteria</taxon>
        <taxon>Hyphomicrobiales</taxon>
        <taxon>Devosiaceae</taxon>
        <taxon>Devosia</taxon>
    </lineage>
</organism>
<evidence type="ECO:0000259" key="15">
    <source>
        <dbReference type="PROSITE" id="PS50109"/>
    </source>
</evidence>
<dbReference type="SUPFAM" id="SSF55874">
    <property type="entry name" value="ATPase domain of HSP90 chaperone/DNA topoisomerase II/histidine kinase"/>
    <property type="match status" value="1"/>
</dbReference>
<evidence type="ECO:0000256" key="14">
    <source>
        <dbReference type="SAM" id="Phobius"/>
    </source>
</evidence>
<comment type="subcellular location">
    <subcellularLocation>
        <location evidence="2">Cell membrane</location>
        <topology evidence="2">Multi-pass membrane protein</topology>
    </subcellularLocation>
</comment>
<evidence type="ECO:0000256" key="12">
    <source>
        <dbReference type="ARBA" id="ARBA00023136"/>
    </source>
</evidence>
<protein>
    <recommendedName>
        <fullName evidence="3">histidine kinase</fullName>
        <ecNumber evidence="3">2.7.13.3</ecNumber>
    </recommendedName>
</protein>
<evidence type="ECO:0000256" key="13">
    <source>
        <dbReference type="SAM" id="Coils"/>
    </source>
</evidence>
<gene>
    <name evidence="16" type="ORF">SAMN05216456_2554</name>
</gene>
<comment type="catalytic activity">
    <reaction evidence="1">
        <text>ATP + protein L-histidine = ADP + protein N-phospho-L-histidine.</text>
        <dbReference type="EC" id="2.7.13.3"/>
    </reaction>
</comment>
<dbReference type="PROSITE" id="PS50109">
    <property type="entry name" value="HIS_KIN"/>
    <property type="match status" value="1"/>
</dbReference>
<dbReference type="SMART" id="SM00387">
    <property type="entry name" value="HATPase_c"/>
    <property type="match status" value="1"/>
</dbReference>
<keyword evidence="11 14" id="KW-1133">Transmembrane helix</keyword>
<dbReference type="Pfam" id="PF02518">
    <property type="entry name" value="HATPase_c"/>
    <property type="match status" value="1"/>
</dbReference>
<dbReference type="CDD" id="cd12914">
    <property type="entry name" value="PDC1_DGC_like"/>
    <property type="match status" value="1"/>
</dbReference>
<evidence type="ECO:0000256" key="10">
    <source>
        <dbReference type="ARBA" id="ARBA00022840"/>
    </source>
</evidence>
<dbReference type="Gene3D" id="3.30.565.10">
    <property type="entry name" value="Histidine kinase-like ATPase, C-terminal domain"/>
    <property type="match status" value="1"/>
</dbReference>
<evidence type="ECO:0000256" key="4">
    <source>
        <dbReference type="ARBA" id="ARBA00022475"/>
    </source>
</evidence>
<evidence type="ECO:0000256" key="9">
    <source>
        <dbReference type="ARBA" id="ARBA00022777"/>
    </source>
</evidence>